<dbReference type="RefSeq" id="WP_152099387.1">
    <property type="nucleotide sequence ID" value="NZ_AP021861.1"/>
</dbReference>
<dbReference type="AlphaFoldDB" id="A0A5K7XAU5"/>
<reference evidence="2" key="1">
    <citation type="submission" date="2019-10" db="EMBL/GenBank/DDBJ databases">
        <title>Lacipirellula parvula gen. nov., sp. nov., representing a lineage of planctomycetes widespread in freshwater anoxic habitats, and description of the family Lacipirellulaceae.</title>
        <authorList>
            <person name="Dedysh S.N."/>
            <person name="Kulichevskaya I.S."/>
            <person name="Beletsky A.V."/>
            <person name="Rakitin A.L."/>
            <person name="Mardanov A.V."/>
            <person name="Ivanova A.A."/>
            <person name="Saltykova V.X."/>
            <person name="Rijpstra W.I.C."/>
            <person name="Sinninghe Damste J.S."/>
            <person name="Ravin N.V."/>
        </authorList>
    </citation>
    <scope>NUCLEOTIDE SEQUENCE [LARGE SCALE GENOMIC DNA]</scope>
    <source>
        <strain evidence="2">PX69</strain>
    </source>
</reference>
<dbReference type="Proteomes" id="UP000326837">
    <property type="component" value="Chromosome"/>
</dbReference>
<evidence type="ECO:0000313" key="2">
    <source>
        <dbReference type="Proteomes" id="UP000326837"/>
    </source>
</evidence>
<dbReference type="EMBL" id="AP021861">
    <property type="protein sequence ID" value="BBO33658.1"/>
    <property type="molecule type" value="Genomic_DNA"/>
</dbReference>
<proteinExistence type="predicted"/>
<gene>
    <name evidence="1" type="ORF">PLANPX_3270</name>
</gene>
<accession>A0A5K7XAU5</accession>
<sequence length="75" mass="7924">MSNTSCLRCHGTNFQAGSLQTAGQLHFLPQVPGLLNFLGVGSVKVESRLCMDCGTLDFTVDPAEVAERNGLNAAN</sequence>
<keyword evidence="2" id="KW-1185">Reference proteome</keyword>
<dbReference type="KEGG" id="lpav:PLANPX_3270"/>
<name>A0A5K7XAU5_9BACT</name>
<organism evidence="1 2">
    <name type="scientific">Lacipirellula parvula</name>
    <dbReference type="NCBI Taxonomy" id="2650471"/>
    <lineage>
        <taxon>Bacteria</taxon>
        <taxon>Pseudomonadati</taxon>
        <taxon>Planctomycetota</taxon>
        <taxon>Planctomycetia</taxon>
        <taxon>Pirellulales</taxon>
        <taxon>Lacipirellulaceae</taxon>
        <taxon>Lacipirellula</taxon>
    </lineage>
</organism>
<protein>
    <submittedName>
        <fullName evidence="1">Uncharacterized protein</fullName>
    </submittedName>
</protein>
<evidence type="ECO:0000313" key="1">
    <source>
        <dbReference type="EMBL" id="BBO33658.1"/>
    </source>
</evidence>